<dbReference type="EMBL" id="JACRWH010000064">
    <property type="protein sequence ID" value="MBC6013186.1"/>
    <property type="molecule type" value="Genomic_DNA"/>
</dbReference>
<comment type="caution">
    <text evidence="2">The sequence shown here is derived from an EMBL/GenBank/DDBJ whole genome shotgun (WGS) entry which is preliminary data.</text>
</comment>
<gene>
    <name evidence="2" type="ORF">H8911_10850</name>
</gene>
<protein>
    <submittedName>
        <fullName evidence="2">Abi family protein</fullName>
    </submittedName>
</protein>
<evidence type="ECO:0000313" key="3">
    <source>
        <dbReference type="Proteomes" id="UP000649075"/>
    </source>
</evidence>
<accession>A0ABR7KKA2</accession>
<feature type="transmembrane region" description="Helical" evidence="1">
    <location>
        <begin position="163"/>
        <end position="184"/>
    </location>
</feature>
<keyword evidence="1" id="KW-1133">Transmembrane helix</keyword>
<dbReference type="RefSeq" id="WP_186999667.1">
    <property type="nucleotide sequence ID" value="NZ_JACRWH010000064.1"/>
</dbReference>
<keyword evidence="1" id="KW-0472">Membrane</keyword>
<dbReference type="Pfam" id="PF07751">
    <property type="entry name" value="Abi_2"/>
    <property type="match status" value="1"/>
</dbReference>
<organism evidence="2 3">
    <name type="scientific">Holdemanella hominis</name>
    <dbReference type="NCBI Taxonomy" id="2764327"/>
    <lineage>
        <taxon>Bacteria</taxon>
        <taxon>Bacillati</taxon>
        <taxon>Bacillota</taxon>
        <taxon>Erysipelotrichia</taxon>
        <taxon>Erysipelotrichales</taxon>
        <taxon>Erysipelotrichaceae</taxon>
        <taxon>Holdemanella</taxon>
    </lineage>
</organism>
<reference evidence="2 3" key="1">
    <citation type="submission" date="2020-08" db="EMBL/GenBank/DDBJ databases">
        <authorList>
            <person name="Liu C."/>
            <person name="Sun Q."/>
        </authorList>
    </citation>
    <scope>NUCLEOTIDE SEQUENCE [LARGE SCALE GENOMIC DNA]</scope>
    <source>
        <strain evidence="2 3">L34</strain>
    </source>
</reference>
<evidence type="ECO:0000256" key="1">
    <source>
        <dbReference type="SAM" id="Phobius"/>
    </source>
</evidence>
<name>A0ABR7KKA2_9FIRM</name>
<dbReference type="Proteomes" id="UP000649075">
    <property type="component" value="Unassembled WGS sequence"/>
</dbReference>
<keyword evidence="1" id="KW-0812">Transmembrane</keyword>
<dbReference type="InterPro" id="IPR011664">
    <property type="entry name" value="Abi_system_AbiD/AbiF-like"/>
</dbReference>
<evidence type="ECO:0000313" key="2">
    <source>
        <dbReference type="EMBL" id="MBC6013186.1"/>
    </source>
</evidence>
<proteinExistence type="predicted"/>
<sequence length="313" mass="36873">MATINKEYKTINERIGILQSRGLLFKNINKAKEILLEHPYFDIINANEKLFCKPNTSSKEYFSHIFFEDLYGVYSFNNELSKLTMNSLLSAESKLKNSLAYRFSGRYCYNISRTEEYLNPNNYIQPTQRALYYKFSDFTPFTDNDYVQKLKRQNNYMAAYDKLPFWIALKGIVLGTTILFIQFLDPITKNEVKKDLKMDKFSDDGFEFGIYILKEIRNSCAHGAMIYRFSKSHRISTVNVQAGINEFHLSQSAINYMDTLKVLSFFSTDREIRAIKMSIFKFYLKYTVRGKRWMAKKILGKMGNQHITKWLKI</sequence>
<keyword evidence="3" id="KW-1185">Reference proteome</keyword>